<comment type="similarity">
    <text evidence="2">Belongs to the G-protein coupled receptor 1 family.</text>
</comment>
<keyword evidence="9" id="KW-1185">Reference proteome</keyword>
<dbReference type="InterPro" id="IPR000276">
    <property type="entry name" value="GPCR_Rhodpsn"/>
</dbReference>
<dbReference type="SUPFAM" id="SSF81321">
    <property type="entry name" value="Family A G protein-coupled receptor-like"/>
    <property type="match status" value="1"/>
</dbReference>
<evidence type="ECO:0000256" key="4">
    <source>
        <dbReference type="ARBA" id="ARBA00022989"/>
    </source>
</evidence>
<evidence type="ECO:0000256" key="5">
    <source>
        <dbReference type="ARBA" id="ARBA00023136"/>
    </source>
</evidence>
<evidence type="ECO:0000259" key="7">
    <source>
        <dbReference type="PROSITE" id="PS50262"/>
    </source>
</evidence>
<dbReference type="CDD" id="cd14978">
    <property type="entry name" value="7tmA_FMRFamide_R-like"/>
    <property type="match status" value="1"/>
</dbReference>
<feature type="transmembrane region" description="Helical" evidence="6">
    <location>
        <begin position="149"/>
        <end position="169"/>
    </location>
</feature>
<dbReference type="PRINTS" id="PR00237">
    <property type="entry name" value="GPCRRHODOPSN"/>
</dbReference>
<feature type="domain" description="G-protein coupled receptors family 1 profile" evidence="7">
    <location>
        <begin position="47"/>
        <end position="321"/>
    </location>
</feature>
<feature type="transmembrane region" description="Helical" evidence="6">
    <location>
        <begin position="259"/>
        <end position="283"/>
    </location>
</feature>
<evidence type="ECO:0000256" key="2">
    <source>
        <dbReference type="ARBA" id="ARBA00010663"/>
    </source>
</evidence>
<comment type="subcellular location">
    <subcellularLocation>
        <location evidence="1">Membrane</location>
    </subcellularLocation>
</comment>
<dbReference type="SMART" id="SM01381">
    <property type="entry name" value="7TM_GPCR_Srsx"/>
    <property type="match status" value="1"/>
</dbReference>
<dbReference type="Gene3D" id="1.20.1070.10">
    <property type="entry name" value="Rhodopsin 7-helix transmembrane proteins"/>
    <property type="match status" value="1"/>
</dbReference>
<dbReference type="Pfam" id="PF00001">
    <property type="entry name" value="7tm_1"/>
    <property type="match status" value="1"/>
</dbReference>
<dbReference type="PANTHER" id="PTHR46641:SF22">
    <property type="entry name" value="PROCTOLIN RECEPTOR, ISOFORM A"/>
    <property type="match status" value="1"/>
</dbReference>
<dbReference type="Proteomes" id="UP001359485">
    <property type="component" value="Unassembled WGS sequence"/>
</dbReference>
<dbReference type="EMBL" id="JAWJWF010000053">
    <property type="protein sequence ID" value="KAK6617053.1"/>
    <property type="molecule type" value="Genomic_DNA"/>
</dbReference>
<gene>
    <name evidence="8" type="ORF">RUM44_005410</name>
</gene>
<evidence type="ECO:0000256" key="3">
    <source>
        <dbReference type="ARBA" id="ARBA00022692"/>
    </source>
</evidence>
<feature type="transmembrane region" description="Helical" evidence="6">
    <location>
        <begin position="207"/>
        <end position="233"/>
    </location>
</feature>
<keyword evidence="3 6" id="KW-0812">Transmembrane</keyword>
<feature type="transmembrane region" description="Helical" evidence="6">
    <location>
        <begin position="35"/>
        <end position="55"/>
    </location>
</feature>
<evidence type="ECO:0000256" key="1">
    <source>
        <dbReference type="ARBA" id="ARBA00004370"/>
    </source>
</evidence>
<reference evidence="8 9" key="1">
    <citation type="submission" date="2023-09" db="EMBL/GenBank/DDBJ databases">
        <title>Genomes of two closely related lineages of the louse Polyplax serrata with different host specificities.</title>
        <authorList>
            <person name="Martinu J."/>
            <person name="Tarabai H."/>
            <person name="Stefka J."/>
            <person name="Hypsa V."/>
        </authorList>
    </citation>
    <scope>NUCLEOTIDE SEQUENCE [LARGE SCALE GENOMIC DNA]</scope>
    <source>
        <strain evidence="8">98ZLc_SE</strain>
    </source>
</reference>
<evidence type="ECO:0000256" key="6">
    <source>
        <dbReference type="SAM" id="Phobius"/>
    </source>
</evidence>
<comment type="caution">
    <text evidence="8">The sequence shown here is derived from an EMBL/GenBank/DDBJ whole genome shotgun (WGS) entry which is preliminary data.</text>
</comment>
<accession>A0ABR1AF23</accession>
<feature type="transmembrane region" description="Helical" evidence="6">
    <location>
        <begin position="67"/>
        <end position="87"/>
    </location>
</feature>
<dbReference type="InterPro" id="IPR017452">
    <property type="entry name" value="GPCR_Rhodpsn_7TM"/>
</dbReference>
<dbReference type="InterPro" id="IPR052954">
    <property type="entry name" value="GPCR-Ligand_Int"/>
</dbReference>
<feature type="transmembrane region" description="Helical" evidence="6">
    <location>
        <begin position="303"/>
        <end position="324"/>
    </location>
</feature>
<dbReference type="PANTHER" id="PTHR46641">
    <property type="entry name" value="FMRFAMIDE RECEPTOR-RELATED"/>
    <property type="match status" value="1"/>
</dbReference>
<keyword evidence="4 6" id="KW-1133">Transmembrane helix</keyword>
<sequence>MEEWNATKGDYLQIENENAFYSTFLSESRFWIQRVLLPLVVIVGVIGNGVTVVVLTRRRMRSSTNTYLTALAISDLLYLVFVFTLSLEHYPDSHTQRFYYYWVFYRFFLWFTDATTCVSTWLTVTFTVERYIAVCHPIKGKIICTESRARIAIILVYFLCFLSTVTTPMEWQLDFREVSLNRNEMTVYVGQVPTKLGVDTNYRITFYWFWSVTFVFLPLLLLGVFNSFLIVAVHKSRRDRRRMTQTLRSSNMQKQENKITVTLIAVVILFVFCQLPTAILLILKSVHSPPDNSNTDKLFRVLGNIFNFLVTVNAASNFLLYCAFSGKYRRTLVATFLSKCVVSPITNSTIIPETNVSRSTLRKNSLEAHTRTLTSFRNTVRNGTLGTLSTDESSRTCSRKYFHE</sequence>
<protein>
    <recommendedName>
        <fullName evidence="7">G-protein coupled receptors family 1 profile domain-containing protein</fullName>
    </recommendedName>
</protein>
<name>A0ABR1AF23_POLSC</name>
<evidence type="ECO:0000313" key="9">
    <source>
        <dbReference type="Proteomes" id="UP001359485"/>
    </source>
</evidence>
<proteinExistence type="inferred from homology"/>
<dbReference type="PROSITE" id="PS50262">
    <property type="entry name" value="G_PROTEIN_RECEP_F1_2"/>
    <property type="match status" value="1"/>
</dbReference>
<keyword evidence="5 6" id="KW-0472">Membrane</keyword>
<feature type="transmembrane region" description="Helical" evidence="6">
    <location>
        <begin position="107"/>
        <end position="128"/>
    </location>
</feature>
<organism evidence="8 9">
    <name type="scientific">Polyplax serrata</name>
    <name type="common">Common mouse louse</name>
    <dbReference type="NCBI Taxonomy" id="468196"/>
    <lineage>
        <taxon>Eukaryota</taxon>
        <taxon>Metazoa</taxon>
        <taxon>Ecdysozoa</taxon>
        <taxon>Arthropoda</taxon>
        <taxon>Hexapoda</taxon>
        <taxon>Insecta</taxon>
        <taxon>Pterygota</taxon>
        <taxon>Neoptera</taxon>
        <taxon>Paraneoptera</taxon>
        <taxon>Psocodea</taxon>
        <taxon>Troctomorpha</taxon>
        <taxon>Phthiraptera</taxon>
        <taxon>Anoplura</taxon>
        <taxon>Polyplacidae</taxon>
        <taxon>Polyplax</taxon>
    </lineage>
</organism>
<evidence type="ECO:0000313" key="8">
    <source>
        <dbReference type="EMBL" id="KAK6617053.1"/>
    </source>
</evidence>